<dbReference type="PANTHER" id="PTHR22255">
    <property type="entry name" value="LP06548P"/>
    <property type="match status" value="1"/>
</dbReference>
<evidence type="ECO:0000256" key="2">
    <source>
        <dbReference type="ARBA" id="ARBA00022942"/>
    </source>
</evidence>
<keyword evidence="8" id="KW-1185">Reference proteome</keyword>
<dbReference type="Gene3D" id="3.40.140.10">
    <property type="entry name" value="Cytidine Deaminase, domain 2"/>
    <property type="match status" value="1"/>
</dbReference>
<dbReference type="GO" id="GO:0008237">
    <property type="term" value="F:metallopeptidase activity"/>
    <property type="evidence" value="ECO:0007669"/>
    <property type="project" value="InterPro"/>
</dbReference>
<dbReference type="FunFam" id="3.40.140.10:FF:000009">
    <property type="entry name" value="26S proteasome non-ATPase regulatory subunit 7"/>
    <property type="match status" value="1"/>
</dbReference>
<reference evidence="7 8" key="1">
    <citation type="submission" date="2015-04" db="EMBL/GenBank/DDBJ databases">
        <authorList>
            <person name="Syromyatnikov M.Y."/>
            <person name="Popov V.N."/>
        </authorList>
    </citation>
    <scope>NUCLEOTIDE SEQUENCE [LARGE SCALE GENOMIC DNA]</scope>
</reference>
<evidence type="ECO:0000256" key="5">
    <source>
        <dbReference type="SAM" id="SignalP"/>
    </source>
</evidence>
<feature type="signal peptide" evidence="5">
    <location>
        <begin position="1"/>
        <end position="23"/>
    </location>
</feature>
<dbReference type="Proteomes" id="UP000183832">
    <property type="component" value="Unassembled WGS sequence"/>
</dbReference>
<dbReference type="CDD" id="cd08062">
    <property type="entry name" value="MPN_RPN7_8"/>
    <property type="match status" value="1"/>
</dbReference>
<keyword evidence="5" id="KW-0732">Signal</keyword>
<protein>
    <recommendedName>
        <fullName evidence="3">26S proteasome non-ATPase regulatory subunit 7</fullName>
    </recommendedName>
    <alternativeName>
        <fullName evidence="4">26S proteasome regulatory subunit RPN8</fullName>
    </alternativeName>
</protein>
<comment type="similarity">
    <text evidence="1">Belongs to the peptidase M67A family.</text>
</comment>
<evidence type="ECO:0000256" key="1">
    <source>
        <dbReference type="ARBA" id="ARBA00008568"/>
    </source>
</evidence>
<dbReference type="InterPro" id="IPR055470">
    <property type="entry name" value="DUF7042"/>
</dbReference>
<evidence type="ECO:0000259" key="6">
    <source>
        <dbReference type="PROSITE" id="PS50249"/>
    </source>
</evidence>
<dbReference type="OrthoDB" id="9982946at2759"/>
<evidence type="ECO:0000313" key="8">
    <source>
        <dbReference type="Proteomes" id="UP000183832"/>
    </source>
</evidence>
<dbReference type="InterPro" id="IPR000555">
    <property type="entry name" value="JAMM/MPN+_dom"/>
</dbReference>
<dbReference type="Pfam" id="PF13012">
    <property type="entry name" value="MitMem_reg"/>
    <property type="match status" value="1"/>
</dbReference>
<dbReference type="AlphaFoldDB" id="A0A1J1J0T9"/>
<evidence type="ECO:0000256" key="4">
    <source>
        <dbReference type="ARBA" id="ARBA00075094"/>
    </source>
</evidence>
<dbReference type="PANTHER" id="PTHR22255:SF1">
    <property type="entry name" value="LD32918P"/>
    <property type="match status" value="1"/>
</dbReference>
<organism evidence="7 8">
    <name type="scientific">Clunio marinus</name>
    <dbReference type="NCBI Taxonomy" id="568069"/>
    <lineage>
        <taxon>Eukaryota</taxon>
        <taxon>Metazoa</taxon>
        <taxon>Ecdysozoa</taxon>
        <taxon>Arthropoda</taxon>
        <taxon>Hexapoda</taxon>
        <taxon>Insecta</taxon>
        <taxon>Pterygota</taxon>
        <taxon>Neoptera</taxon>
        <taxon>Endopterygota</taxon>
        <taxon>Diptera</taxon>
        <taxon>Nematocera</taxon>
        <taxon>Chironomoidea</taxon>
        <taxon>Chironomidae</taxon>
        <taxon>Clunio</taxon>
    </lineage>
</organism>
<dbReference type="InterPro" id="IPR024969">
    <property type="entry name" value="EIF3F/CSN6-like_C"/>
</dbReference>
<dbReference type="Pfam" id="PF23071">
    <property type="entry name" value="DUF7044"/>
    <property type="match status" value="1"/>
</dbReference>
<dbReference type="GO" id="GO:0005838">
    <property type="term" value="C:proteasome regulatory particle"/>
    <property type="evidence" value="ECO:0007669"/>
    <property type="project" value="InterPro"/>
</dbReference>
<dbReference type="SMART" id="SM00232">
    <property type="entry name" value="JAB_MPN"/>
    <property type="match status" value="1"/>
</dbReference>
<feature type="domain" description="MPN" evidence="6">
    <location>
        <begin position="562"/>
        <end position="698"/>
    </location>
</feature>
<dbReference type="Pfam" id="PF01398">
    <property type="entry name" value="JAB"/>
    <property type="match status" value="1"/>
</dbReference>
<keyword evidence="2" id="KW-0647">Proteasome</keyword>
<accession>A0A1J1J0T9</accession>
<evidence type="ECO:0000256" key="3">
    <source>
        <dbReference type="ARBA" id="ARBA00071765"/>
    </source>
</evidence>
<sequence length="840" mass="96952">MLDSKHTSLVLITLIVVLRAGYAQRIQEARSVEVPKILRGSWFSWEGYSKLTVLDVKSMSDHGKIIDLQRNGSDFVMIFKDRSCYYCVKAFTRTNNVFEKLEGPCVNINSYEEPTFENVCKGIRSDQQLITYFNDNYVPLLCRSSLEGVWQFAYQNRFRFTGECDNPDAKVQSCQTAGTQFLITNQKFNITYKKCPGMDGTFDGVVEYSCLGDWFVGKNHYFAVANTKESRKDEKFRCFLKNRDDDLYLGVSITAECNTLQTVEKSPERMRITPVKAEVVEPGCRLPQNFSGEWINTANIDADVFINETHIIETYYPDKARYRRTVYVCREQRDTRIMMARLTVDGCQKDYVCFDFVPKHHNIIRYRRGLAVIKDDFSTVCSWVQFPNKEQWRYDLYLARHPVPVRCPVAGKYNFTQKGEHPFKTRILGGVTLSPRPDIRCKQNISDLSVCDTDQKEMWIDENYCLSVDHLGRPVDIYSDPDYKMKCIGFWKENLRSYLITYDDLDPLSRYRCWVYQRADLNRVLMSQAVGAFCSINQEVTSTNYTEGAVVALDMVEYERERDQCPLHFDDVVDHYTRMSKIGNQKRVVGVLLGCWRAKGVLDVSNSFAVPFDEDEKDKSVWFLDHDYLESMYGMFKKVNARERVVGWYHTGPKLHQNDIAINELLRRYCPNSILVIIDAKPKDLGLPTEAYIAVEEVHEDGTPTSKTFEHVPSEIGAEEAEEVGVEHLLRDIKDTTVGSLSQKVTNQLLGLKGLNSQLRDIKNYLQKVGNGELPINHQITYQLQDIFNLLPDISHDNFTDTLYIKTNDQMLVVYLASLVRSIIALHNLINNKLTEVCQD</sequence>
<dbReference type="GO" id="GO:0042060">
    <property type="term" value="P:wound healing"/>
    <property type="evidence" value="ECO:0007669"/>
    <property type="project" value="TreeGrafter"/>
</dbReference>
<dbReference type="STRING" id="568069.A0A1J1J0T9"/>
<dbReference type="InterPro" id="IPR033858">
    <property type="entry name" value="MPN_RPN7_8"/>
</dbReference>
<dbReference type="Pfam" id="PF23070">
    <property type="entry name" value="DUF7043"/>
    <property type="match status" value="1"/>
</dbReference>
<dbReference type="EMBL" id="CVRI01000066">
    <property type="protein sequence ID" value="CRL05952.1"/>
    <property type="molecule type" value="Genomic_DNA"/>
</dbReference>
<dbReference type="InterPro" id="IPR037518">
    <property type="entry name" value="MPN"/>
</dbReference>
<dbReference type="InterPro" id="IPR055472">
    <property type="entry name" value="DUF7044"/>
</dbReference>
<evidence type="ECO:0000313" key="7">
    <source>
        <dbReference type="EMBL" id="CRL05952.1"/>
    </source>
</evidence>
<gene>
    <name evidence="7" type="ORF">CLUMA_CG019086</name>
</gene>
<feature type="chain" id="PRO_5012113971" description="26S proteasome non-ATPase regulatory subunit 7" evidence="5">
    <location>
        <begin position="24"/>
        <end position="840"/>
    </location>
</feature>
<dbReference type="InterPro" id="IPR055471">
    <property type="entry name" value="DUF7043"/>
</dbReference>
<name>A0A1J1J0T9_9DIPT</name>
<proteinExistence type="inferred from homology"/>
<dbReference type="PROSITE" id="PS50249">
    <property type="entry name" value="MPN"/>
    <property type="match status" value="1"/>
</dbReference>
<dbReference type="Pfam" id="PF23069">
    <property type="entry name" value="DUF7042"/>
    <property type="match status" value="2"/>
</dbReference>